<dbReference type="InterPro" id="IPR001173">
    <property type="entry name" value="Glyco_trans_2-like"/>
</dbReference>
<dbReference type="InterPro" id="IPR013216">
    <property type="entry name" value="Methyltransf_11"/>
</dbReference>
<evidence type="ECO:0000259" key="3">
    <source>
        <dbReference type="Pfam" id="PF08241"/>
    </source>
</evidence>
<keyword evidence="1" id="KW-0175">Coiled coil</keyword>
<dbReference type="Gene3D" id="3.40.50.2000">
    <property type="entry name" value="Glycogen Phosphorylase B"/>
    <property type="match status" value="1"/>
</dbReference>
<dbReference type="EC" id="2.1.1.-" evidence="4"/>
<dbReference type="GO" id="GO:0032259">
    <property type="term" value="P:methylation"/>
    <property type="evidence" value="ECO:0007669"/>
    <property type="project" value="UniProtKB-KW"/>
</dbReference>
<evidence type="ECO:0000259" key="2">
    <source>
        <dbReference type="Pfam" id="PF00535"/>
    </source>
</evidence>
<dbReference type="SUPFAM" id="SSF53448">
    <property type="entry name" value="Nucleotide-diphospho-sugar transferases"/>
    <property type="match status" value="1"/>
</dbReference>
<keyword evidence="5" id="KW-1185">Reference proteome</keyword>
<dbReference type="SUPFAM" id="SSF53335">
    <property type="entry name" value="S-adenosyl-L-methionine-dependent methyltransferases"/>
    <property type="match status" value="2"/>
</dbReference>
<comment type="caution">
    <text evidence="4">The sequence shown here is derived from an EMBL/GenBank/DDBJ whole genome shotgun (WGS) entry which is preliminary data.</text>
</comment>
<proteinExistence type="predicted"/>
<dbReference type="CDD" id="cd03801">
    <property type="entry name" value="GT4_PimA-like"/>
    <property type="match status" value="1"/>
</dbReference>
<dbReference type="CDD" id="cd00761">
    <property type="entry name" value="Glyco_tranf_GTA_type"/>
    <property type="match status" value="1"/>
</dbReference>
<dbReference type="PANTHER" id="PTHR43685">
    <property type="entry name" value="GLYCOSYLTRANSFERASE"/>
    <property type="match status" value="1"/>
</dbReference>
<dbReference type="Gene3D" id="3.90.550.10">
    <property type="entry name" value="Spore Coat Polysaccharide Biosynthesis Protein SpsA, Chain A"/>
    <property type="match status" value="1"/>
</dbReference>
<gene>
    <name evidence="4" type="ORF">M0638_05665</name>
</gene>
<feature type="domain" description="Methyltransferase type 11" evidence="3">
    <location>
        <begin position="1289"/>
        <end position="1337"/>
    </location>
</feature>
<dbReference type="InterPro" id="IPR050834">
    <property type="entry name" value="Glycosyltransf_2"/>
</dbReference>
<keyword evidence="4" id="KW-0808">Transferase</keyword>
<dbReference type="EMBL" id="JALPRX010000019">
    <property type="protein sequence ID" value="MCK8783867.1"/>
    <property type="molecule type" value="Genomic_DNA"/>
</dbReference>
<dbReference type="GO" id="GO:0008757">
    <property type="term" value="F:S-adenosylmethionine-dependent methyltransferase activity"/>
    <property type="evidence" value="ECO:0007669"/>
    <property type="project" value="InterPro"/>
</dbReference>
<dbReference type="SUPFAM" id="SSF53756">
    <property type="entry name" value="UDP-Glycosyltransferase/glycogen phosphorylase"/>
    <property type="match status" value="1"/>
</dbReference>
<accession>A0A9X2BT48</accession>
<organism evidence="4 5">
    <name type="scientific">Roseomonas acroporae</name>
    <dbReference type="NCBI Taxonomy" id="2937791"/>
    <lineage>
        <taxon>Bacteria</taxon>
        <taxon>Pseudomonadati</taxon>
        <taxon>Pseudomonadota</taxon>
        <taxon>Alphaproteobacteria</taxon>
        <taxon>Acetobacterales</taxon>
        <taxon>Roseomonadaceae</taxon>
        <taxon>Roseomonas</taxon>
    </lineage>
</organism>
<dbReference type="Pfam" id="PF13692">
    <property type="entry name" value="Glyco_trans_1_4"/>
    <property type="match status" value="1"/>
</dbReference>
<feature type="domain" description="Glycosyltransferase 2-like" evidence="2">
    <location>
        <begin position="931"/>
        <end position="1058"/>
    </location>
</feature>
<dbReference type="Gene3D" id="3.40.50.150">
    <property type="entry name" value="Vaccinia Virus protein VP39"/>
    <property type="match status" value="2"/>
</dbReference>
<protein>
    <submittedName>
        <fullName evidence="4">Class I SAM-dependent methyltransferase</fullName>
        <ecNumber evidence="4">2.1.1.-</ecNumber>
    </submittedName>
</protein>
<dbReference type="SUPFAM" id="SSF158997">
    <property type="entry name" value="Trm112p-like"/>
    <property type="match status" value="1"/>
</dbReference>
<reference evidence="4" key="1">
    <citation type="submission" date="2022-04" db="EMBL/GenBank/DDBJ databases">
        <title>Roseomonas acroporae sp. nov., isolated from coral Acropora digitifera.</title>
        <authorList>
            <person name="Sun H."/>
        </authorList>
    </citation>
    <scope>NUCLEOTIDE SEQUENCE</scope>
    <source>
        <strain evidence="4">NAR14</strain>
    </source>
</reference>
<dbReference type="Pfam" id="PF13578">
    <property type="entry name" value="Methyltransf_24"/>
    <property type="match status" value="1"/>
</dbReference>
<sequence>MTKLHADGGQPDLPDATLAALTEPSLDPLFWRAERLGEPSAWWLHVPFAHWLVASARPGVLVELGTHAGVSYAAFCHAVRSAGLATRCHAVDTWRGDPQAGEYDESVFNNLLAYNNEHFAAFSTLIRGTFDDALDRIEDASIDLLHIDGLHTYEAVRHDFESWLPKLSPRATVLFHDINERSGDFGVWRLWEELRGRHPSFAFLHGHGLGVLAVGEQSPAAVLDLCGITEPHRLAAVRGRFARLGERWLTDTRERMLGQRHGMLAAEADALRAQLAGEQAAHANTAARLAAEQAEHAGTRERLAAEQAGHAGTQARFAEAEASQARLAEENAALRDWRDGAEARAAEQRQAEARMRDLAAQRAAAARQKALAAQEETTRVREEARLVEEAARQLRDEVAHLRGEIAAAAARAREAQARIAELVADRDAHKSTHEQLVASTFWRATWPLRNAAGRVPQPLRRAVRGGAKLAWWTTTMRLPAKLEERRARIAQFAAAAAAMPPGLPPGAVAPQPPPIALPRTDAPGAALRLVYVSGEPDTPGHLYRIERYARAAAALGATTRILRVDEIPDRLGEIEAATALIVWRAPWSDQIEAAIGAARRGGARVVFDVDDLMIDPALAQVDIIDGIRSQHLTEEMVRSHYANVRRTMEAADLCFTTTEELAFHLRWAGKTTHVLPNGFDQATFDLSRRAMREWRRDRTDRLIRIGYAGGSRTHQRDFAMAVEGLARLLRENADCRLVLFRTADGLTPLVDIEEFPALAGLEERIEWRSVQPLARLPVEMARFDINLAPLEYGNPFCEAKSELKFFEAALAGVPTVASPTGPFRRAMEHGRTGYLAASADDWYDALRRLAGDPALRGRMAAAACHTALERFGPLSRATQMGRVLAQLQGGPAGASAFALEAQLAGRPVAPPRLFGADTVFEHDMGGDAELTVIIPLHNYEGYIEEALQSVHDQTLGALDLVVVDDRSTDDSLEVARRWVERHALRFNRAVVLSHRVNRGLAYSRNTGFDTARTPYVLPLDADNRLLPSCCETLLRTLRGSGAAYAYPTIQHFGASSALISNAPYDPKRFVAGNYIDAMALIAKEAWAMVGGYDHVRFGWEDFDFWCRLAERGLSGTWQQEVLAQYRVHAASMLKTQTTVEDNYRTLIADFAVRHPWVSLIDQQRLRRMPLSTPHLTPPAERTRLDALLPILRCPESGERLAWNADRTALHSVDGAHVWPVKAGRPVLAPHLADPVVHPDSHVSNEVPEEALALIRETPGLVLNLSAGGSLERHPNVVEVEYAIFRHTDIVSDAHVLPFYDDTFEAVVVMNAFEHYREPHRVAAELLRVLRPGGRILIRTAFMQPLHERPWHFFNCTRYGLAEWFKGFETETLHVSRNFCPNHSIAWLASEAEAALRGDVSAASAEAFAAAPVGRLVEMWRDPSRRDQPLWTDFERLSQTTQEITAAGFEFLGRKPLDPAAGA</sequence>
<dbReference type="InterPro" id="IPR029044">
    <property type="entry name" value="Nucleotide-diphossugar_trans"/>
</dbReference>
<evidence type="ECO:0000313" key="4">
    <source>
        <dbReference type="EMBL" id="MCK8783867.1"/>
    </source>
</evidence>
<dbReference type="Pfam" id="PF00535">
    <property type="entry name" value="Glycos_transf_2"/>
    <property type="match status" value="1"/>
</dbReference>
<feature type="coiled-coil region" evidence="1">
    <location>
        <begin position="348"/>
        <end position="432"/>
    </location>
</feature>
<name>A0A9X2BT48_9PROT</name>
<dbReference type="Pfam" id="PF08241">
    <property type="entry name" value="Methyltransf_11"/>
    <property type="match status" value="1"/>
</dbReference>
<dbReference type="PANTHER" id="PTHR43685:SF2">
    <property type="entry name" value="GLYCOSYLTRANSFERASE 2-LIKE DOMAIN-CONTAINING PROTEIN"/>
    <property type="match status" value="1"/>
</dbReference>
<dbReference type="RefSeq" id="WP_248665988.1">
    <property type="nucleotide sequence ID" value="NZ_JALPRX010000019.1"/>
</dbReference>
<evidence type="ECO:0000313" key="5">
    <source>
        <dbReference type="Proteomes" id="UP001139516"/>
    </source>
</evidence>
<evidence type="ECO:0000256" key="1">
    <source>
        <dbReference type="SAM" id="Coils"/>
    </source>
</evidence>
<dbReference type="Proteomes" id="UP001139516">
    <property type="component" value="Unassembled WGS sequence"/>
</dbReference>
<keyword evidence="4" id="KW-0489">Methyltransferase</keyword>
<dbReference type="InterPro" id="IPR029063">
    <property type="entry name" value="SAM-dependent_MTases_sf"/>
</dbReference>